<evidence type="ECO:0000313" key="1">
    <source>
        <dbReference type="EMBL" id="SPO37045.1"/>
    </source>
</evidence>
<sequence>MALNSQVNRGEHKAMMVKFMMLMPNGCNQIVHHLVQGQARLFGALKTMCSSVMAYCCYNCGNNNCSNNKRYCPAKLCKLPEEGIEGLACFLTKAHHEHWAVLERHLDKAHFPLQTTNSLNSRNMCIYEELNVHTMAKAILFHPAISFFKSVCRLSPSTTLTVHHYNSTCSLPKEILLAFDPHAMYGRCDSALSTKLDGRPHEVMTVKYKTSHACSLLALGLGFHLQGRMWIGTCCLPGFC</sequence>
<name>A0A5C3EZ32_9BASI</name>
<keyword evidence="2" id="KW-1185">Reference proteome</keyword>
<protein>
    <submittedName>
        <fullName evidence="1">Uncharacterized protein</fullName>
    </submittedName>
</protein>
<dbReference type="EMBL" id="OOIP01000006">
    <property type="protein sequence ID" value="SPO37045.1"/>
    <property type="molecule type" value="Genomic_DNA"/>
</dbReference>
<accession>A0A5C3EZ32</accession>
<dbReference type="Proteomes" id="UP000323386">
    <property type="component" value="Unassembled WGS sequence"/>
</dbReference>
<organism evidence="1 2">
    <name type="scientific">Pseudozyma flocculosa</name>
    <dbReference type="NCBI Taxonomy" id="84751"/>
    <lineage>
        <taxon>Eukaryota</taxon>
        <taxon>Fungi</taxon>
        <taxon>Dikarya</taxon>
        <taxon>Basidiomycota</taxon>
        <taxon>Ustilaginomycotina</taxon>
        <taxon>Ustilaginomycetes</taxon>
        <taxon>Ustilaginales</taxon>
        <taxon>Ustilaginaceae</taxon>
        <taxon>Pseudozyma</taxon>
    </lineage>
</organism>
<dbReference type="AlphaFoldDB" id="A0A5C3EZ32"/>
<reference evidence="1 2" key="1">
    <citation type="submission" date="2018-03" db="EMBL/GenBank/DDBJ databases">
        <authorList>
            <person name="Guldener U."/>
        </authorList>
    </citation>
    <scope>NUCLEOTIDE SEQUENCE [LARGE SCALE GENOMIC DNA]</scope>
    <source>
        <strain evidence="1 2">DAOM196992</strain>
    </source>
</reference>
<proteinExistence type="predicted"/>
<evidence type="ECO:0000313" key="2">
    <source>
        <dbReference type="Proteomes" id="UP000323386"/>
    </source>
</evidence>
<gene>
    <name evidence="1" type="ORF">PSFLO_02517</name>
</gene>